<dbReference type="PROSITE" id="PS50887">
    <property type="entry name" value="GGDEF"/>
    <property type="match status" value="1"/>
</dbReference>
<evidence type="ECO:0000313" key="5">
    <source>
        <dbReference type="Proteomes" id="UP001183390"/>
    </source>
</evidence>
<keyword evidence="4" id="KW-0548">Nucleotidyltransferase</keyword>
<dbReference type="CDD" id="cd01949">
    <property type="entry name" value="GGDEF"/>
    <property type="match status" value="1"/>
</dbReference>
<dbReference type="Pfam" id="PF00990">
    <property type="entry name" value="GGDEF"/>
    <property type="match status" value="1"/>
</dbReference>
<keyword evidence="2" id="KW-1133">Transmembrane helix</keyword>
<dbReference type="Proteomes" id="UP001183390">
    <property type="component" value="Unassembled WGS sequence"/>
</dbReference>
<keyword evidence="4" id="KW-0808">Transferase</keyword>
<dbReference type="InterPro" id="IPR050469">
    <property type="entry name" value="Diguanylate_Cyclase"/>
</dbReference>
<comment type="caution">
    <text evidence="4">The sequence shown here is derived from an EMBL/GenBank/DDBJ whole genome shotgun (WGS) entry which is preliminary data.</text>
</comment>
<keyword evidence="2" id="KW-0812">Transmembrane</keyword>
<dbReference type="Gene3D" id="3.30.70.270">
    <property type="match status" value="1"/>
</dbReference>
<dbReference type="SUPFAM" id="SSF55073">
    <property type="entry name" value="Nucleotide cyclase"/>
    <property type="match status" value="1"/>
</dbReference>
<gene>
    <name evidence="4" type="ORF">RM479_25595</name>
</gene>
<keyword evidence="5" id="KW-1185">Reference proteome</keyword>
<feature type="transmembrane region" description="Helical" evidence="2">
    <location>
        <begin position="59"/>
        <end position="76"/>
    </location>
</feature>
<sequence>MSISERPTVPVDRPTEDRPRWPFLQEPPGLIVYMSLLLVSALFLFGVAFAMTALSVMDLVAFAVFAAGAAVCVEGSRRLGTTKHAGLNRDLLGAWWFPVVLLLPPVYSFIIPIPIFLLLQRRTRQTLVYRRVFNAAAVGLSGFLVSVAWHTLVAGDLMKGLSGVAEVSERLATAPGVLTALGCCIVFTVLNTFLVSLALRISSGSRHGLPPLWDRESLLVDVVEICVGITVAVLVHISLFLLPIAVPPILLLQRSLLYHQLQTAARTDPKTGLLNAPTWEQEASIEIARSRAARGRSAVLIIDIDHFKRVNDTHGHLFGDQVLLGVATTISQQLRQSDLLGRFGGEEFVVLLPGSDVDEAWQAAERLRIEVGCMEIAVDRVQVSITVSIGVAVIGDHGNDLVELLTAADLALYRAKETGRNRVCLPGGRSKTDGKVPEPRESQGTGPAPDQAGPQGIIEA</sequence>
<evidence type="ECO:0000259" key="3">
    <source>
        <dbReference type="PROSITE" id="PS50887"/>
    </source>
</evidence>
<protein>
    <submittedName>
        <fullName evidence="4">GGDEF domain-containing protein</fullName>
        <ecNumber evidence="4">2.7.7.65</ecNumber>
    </submittedName>
</protein>
<evidence type="ECO:0000313" key="4">
    <source>
        <dbReference type="EMBL" id="MDT0331796.1"/>
    </source>
</evidence>
<feature type="transmembrane region" description="Helical" evidence="2">
    <location>
        <begin position="218"/>
        <end position="246"/>
    </location>
</feature>
<dbReference type="EC" id="2.7.7.65" evidence="4"/>
<feature type="transmembrane region" description="Helical" evidence="2">
    <location>
        <begin position="172"/>
        <end position="197"/>
    </location>
</feature>
<dbReference type="NCBIfam" id="TIGR00254">
    <property type="entry name" value="GGDEF"/>
    <property type="match status" value="1"/>
</dbReference>
<feature type="region of interest" description="Disordered" evidence="1">
    <location>
        <begin position="423"/>
        <end position="460"/>
    </location>
</feature>
<feature type="domain" description="GGDEF" evidence="3">
    <location>
        <begin position="295"/>
        <end position="428"/>
    </location>
</feature>
<dbReference type="RefSeq" id="WP_311514261.1">
    <property type="nucleotide sequence ID" value="NZ_JAVREP010000028.1"/>
</dbReference>
<dbReference type="SMART" id="SM00267">
    <property type="entry name" value="GGDEF"/>
    <property type="match status" value="1"/>
</dbReference>
<dbReference type="InterPro" id="IPR043128">
    <property type="entry name" value="Rev_trsase/Diguanyl_cyclase"/>
</dbReference>
<organism evidence="4 5">
    <name type="scientific">Nocardiopsis lambiniae</name>
    <dbReference type="NCBI Taxonomy" id="3075539"/>
    <lineage>
        <taxon>Bacteria</taxon>
        <taxon>Bacillati</taxon>
        <taxon>Actinomycetota</taxon>
        <taxon>Actinomycetes</taxon>
        <taxon>Streptosporangiales</taxon>
        <taxon>Nocardiopsidaceae</taxon>
        <taxon>Nocardiopsis</taxon>
    </lineage>
</organism>
<name>A0ABU2MHS7_9ACTN</name>
<proteinExistence type="predicted"/>
<accession>A0ABU2MHS7</accession>
<reference evidence="5" key="1">
    <citation type="submission" date="2023-07" db="EMBL/GenBank/DDBJ databases">
        <title>30 novel species of actinomycetes from the DSMZ collection.</title>
        <authorList>
            <person name="Nouioui I."/>
        </authorList>
    </citation>
    <scope>NUCLEOTIDE SEQUENCE [LARGE SCALE GENOMIC DNA]</scope>
    <source>
        <strain evidence="5">DSM 44743</strain>
    </source>
</reference>
<dbReference type="InterPro" id="IPR029787">
    <property type="entry name" value="Nucleotide_cyclase"/>
</dbReference>
<feature type="transmembrane region" description="Helical" evidence="2">
    <location>
        <begin position="30"/>
        <end position="52"/>
    </location>
</feature>
<dbReference type="PANTHER" id="PTHR45138:SF9">
    <property type="entry name" value="DIGUANYLATE CYCLASE DGCM-RELATED"/>
    <property type="match status" value="1"/>
</dbReference>
<dbReference type="GO" id="GO:0052621">
    <property type="term" value="F:diguanylate cyclase activity"/>
    <property type="evidence" value="ECO:0007669"/>
    <property type="project" value="UniProtKB-EC"/>
</dbReference>
<dbReference type="PANTHER" id="PTHR45138">
    <property type="entry name" value="REGULATORY COMPONENTS OF SENSORY TRANSDUCTION SYSTEM"/>
    <property type="match status" value="1"/>
</dbReference>
<dbReference type="EMBL" id="JAVREP010000028">
    <property type="protein sequence ID" value="MDT0331796.1"/>
    <property type="molecule type" value="Genomic_DNA"/>
</dbReference>
<dbReference type="InterPro" id="IPR000160">
    <property type="entry name" value="GGDEF_dom"/>
</dbReference>
<feature type="transmembrane region" description="Helical" evidence="2">
    <location>
        <begin position="96"/>
        <end position="119"/>
    </location>
</feature>
<evidence type="ECO:0000256" key="2">
    <source>
        <dbReference type="SAM" id="Phobius"/>
    </source>
</evidence>
<keyword evidence="2" id="KW-0472">Membrane</keyword>
<feature type="compositionally biased region" description="Basic and acidic residues" evidence="1">
    <location>
        <begin position="430"/>
        <end position="441"/>
    </location>
</feature>
<feature type="transmembrane region" description="Helical" evidence="2">
    <location>
        <begin position="131"/>
        <end position="152"/>
    </location>
</feature>
<evidence type="ECO:0000256" key="1">
    <source>
        <dbReference type="SAM" id="MobiDB-lite"/>
    </source>
</evidence>